<dbReference type="Pfam" id="PF17783">
    <property type="entry name" value="WHD_CvfB"/>
    <property type="match status" value="1"/>
</dbReference>
<keyword evidence="4" id="KW-1185">Reference proteome</keyword>
<proteinExistence type="inferred from homology"/>
<dbReference type="RefSeq" id="WP_116479917.1">
    <property type="nucleotide sequence ID" value="NZ_JBKYKF010000044.1"/>
</dbReference>
<evidence type="ECO:0000256" key="1">
    <source>
        <dbReference type="PIRNR" id="PIRNR012524"/>
    </source>
</evidence>
<dbReference type="PIRSF" id="PIRSF012524">
    <property type="entry name" value="YitL_S1"/>
    <property type="match status" value="1"/>
</dbReference>
<dbReference type="AlphaFoldDB" id="A0A2U1E4Q0"/>
<comment type="similarity">
    <text evidence="1">Belongs to the CvfB family.</text>
</comment>
<reference evidence="3 4" key="1">
    <citation type="submission" date="2018-04" db="EMBL/GenBank/DDBJ databases">
        <title>Genomic Encyclopedia of Type Strains, Phase IV (KMG-IV): sequencing the most valuable type-strain genomes for metagenomic binning, comparative biology and taxonomic classification.</title>
        <authorList>
            <person name="Goeker M."/>
        </authorList>
    </citation>
    <scope>NUCLEOTIDE SEQUENCE [LARGE SCALE GENOMIC DNA]</scope>
    <source>
        <strain evidence="3 4">DSM 20705</strain>
    </source>
</reference>
<dbReference type="Proteomes" id="UP000245793">
    <property type="component" value="Unassembled WGS sequence"/>
</dbReference>
<dbReference type="EMBL" id="QEKV01000003">
    <property type="protein sequence ID" value="PVY94917.1"/>
    <property type="molecule type" value="Genomic_DNA"/>
</dbReference>
<dbReference type="PANTHER" id="PTHR37296">
    <property type="entry name" value="CONSERVED VIRULENCE FACTOR B"/>
    <property type="match status" value="1"/>
</dbReference>
<dbReference type="Pfam" id="PF13509">
    <property type="entry name" value="S1_2"/>
    <property type="match status" value="1"/>
</dbReference>
<feature type="domain" description="TRAM" evidence="2">
    <location>
        <begin position="57"/>
        <end position="121"/>
    </location>
</feature>
<protein>
    <recommendedName>
        <fullName evidence="2">TRAM domain-containing protein</fullName>
    </recommendedName>
</protein>
<comment type="caution">
    <text evidence="3">The sequence shown here is derived from an EMBL/GenBank/DDBJ whole genome shotgun (WGS) entry which is preliminary data.</text>
</comment>
<organism evidence="3 4">
    <name type="scientific">Ezakiella coagulans</name>
    <dbReference type="NCBI Taxonomy" id="46507"/>
    <lineage>
        <taxon>Bacteria</taxon>
        <taxon>Bacillati</taxon>
        <taxon>Bacillota</taxon>
        <taxon>Tissierellia</taxon>
        <taxon>Ezakiella</taxon>
    </lineage>
</organism>
<dbReference type="Gene3D" id="1.10.10.10">
    <property type="entry name" value="Winged helix-like DNA-binding domain superfamily/Winged helix DNA-binding domain"/>
    <property type="match status" value="1"/>
</dbReference>
<gene>
    <name evidence="3" type="ORF">C7381_103156</name>
</gene>
<name>A0A2U1E4Q0_9FIRM</name>
<accession>A0A2U1E4Q0</accession>
<dbReference type="PROSITE" id="PS50926">
    <property type="entry name" value="TRAM"/>
    <property type="match status" value="1"/>
</dbReference>
<dbReference type="Gene3D" id="2.40.50.140">
    <property type="entry name" value="Nucleic acid-binding proteins"/>
    <property type="match status" value="2"/>
</dbReference>
<dbReference type="InterPro" id="IPR014464">
    <property type="entry name" value="CvfB_fam"/>
</dbReference>
<sequence length="266" mass="29901">MIAEVSRFTNEGMVVTCDSKTYSILRGGFSRDIKIGDKIEITVVDKKNNIAILSENKVEDGRVLTLRVKEKSRVGFFLDTFGADDLFMPFAETTGKVKPGDRVVVKVMRDRKDRLFGSMRISDHVSNSHNYVENDEVIATIYSVRQGLGVFGVVDEDIDARLDANEMTRGYEVGDKEKFRVKYVLPDGKISLTKRERSHLQIDKDSVIIMDGLMKTGRLSIGDKSSPEEIFEVTGLSKQAFKRACGRLLKQGLIEVGPVEVRRVED</sequence>
<dbReference type="InterPro" id="IPR040764">
    <property type="entry name" value="CvfB_WH"/>
</dbReference>
<dbReference type="InterPro" id="IPR003029">
    <property type="entry name" value="S1_domain"/>
</dbReference>
<dbReference type="InterPro" id="IPR036388">
    <property type="entry name" value="WH-like_DNA-bd_sf"/>
</dbReference>
<dbReference type="GO" id="GO:0003676">
    <property type="term" value="F:nucleic acid binding"/>
    <property type="evidence" value="ECO:0007669"/>
    <property type="project" value="InterPro"/>
</dbReference>
<dbReference type="SMART" id="SM00316">
    <property type="entry name" value="S1"/>
    <property type="match status" value="2"/>
</dbReference>
<dbReference type="InterPro" id="IPR039566">
    <property type="entry name" value="CvfB_S1_st"/>
</dbReference>
<evidence type="ECO:0000313" key="3">
    <source>
        <dbReference type="EMBL" id="PVY94917.1"/>
    </source>
</evidence>
<dbReference type="PANTHER" id="PTHR37296:SF1">
    <property type="entry name" value="CONSERVED VIRULENCE FACTOR B"/>
    <property type="match status" value="1"/>
</dbReference>
<evidence type="ECO:0000313" key="4">
    <source>
        <dbReference type="Proteomes" id="UP000245793"/>
    </source>
</evidence>
<evidence type="ECO:0000259" key="2">
    <source>
        <dbReference type="PROSITE" id="PS50926"/>
    </source>
</evidence>
<dbReference type="InterPro" id="IPR012340">
    <property type="entry name" value="NA-bd_OB-fold"/>
</dbReference>
<dbReference type="InterPro" id="IPR002792">
    <property type="entry name" value="TRAM_dom"/>
</dbReference>